<evidence type="ECO:0000256" key="1">
    <source>
        <dbReference type="SAM" id="SignalP"/>
    </source>
</evidence>
<keyword evidence="4" id="KW-1185">Reference proteome</keyword>
<dbReference type="RefSeq" id="WP_008875626.1">
    <property type="nucleotide sequence ID" value="NZ_CAUM01000101.1"/>
</dbReference>
<dbReference type="OrthoDB" id="8454367at2"/>
<dbReference type="AlphaFoldDB" id="M5F4A5"/>
<reference evidence="3 4" key="1">
    <citation type="submission" date="2013-02" db="EMBL/GenBank/DDBJ databases">
        <authorList>
            <person name="Genoscope - CEA"/>
        </authorList>
    </citation>
    <scope>NUCLEOTIDE SEQUENCE [LARGE SCALE GENOMIC DNA]</scope>
    <source>
        <strain evidence="3 4">STM 2683</strain>
    </source>
</reference>
<feature type="domain" description="Rap1a immunity protein" evidence="2">
    <location>
        <begin position="25"/>
        <end position="109"/>
    </location>
</feature>
<dbReference type="Pfam" id="PF18602">
    <property type="entry name" value="Rap1a"/>
    <property type="match status" value="1"/>
</dbReference>
<keyword evidence="1" id="KW-0732">Signal</keyword>
<sequence>MLKILIVAGIAWSVPTPCFANFQDGNKLYAKCTSEVDSQQALCYGFVEGVNDTWTTIQRWEPTMPRCTVPAAATVKQIADVVTQYLQQHPEERHNTAASLAMNALTLAFCP</sequence>
<protein>
    <recommendedName>
        <fullName evidence="2">Rap1a immunity protein domain-containing protein</fullName>
    </recommendedName>
</protein>
<gene>
    <name evidence="3" type="ORF">MESS2_350078</name>
</gene>
<dbReference type="STRING" id="1297569.MESS2_350078"/>
<evidence type="ECO:0000313" key="4">
    <source>
        <dbReference type="Proteomes" id="UP000012062"/>
    </source>
</evidence>
<comment type="caution">
    <text evidence="3">The sequence shown here is derived from an EMBL/GenBank/DDBJ whole genome shotgun (WGS) entry which is preliminary data.</text>
</comment>
<dbReference type="EMBL" id="CAUM01000101">
    <property type="protein sequence ID" value="CCV06706.1"/>
    <property type="molecule type" value="Genomic_DNA"/>
</dbReference>
<proteinExistence type="predicted"/>
<organism evidence="3 4">
    <name type="scientific">Mesorhizobium metallidurans STM 2683</name>
    <dbReference type="NCBI Taxonomy" id="1297569"/>
    <lineage>
        <taxon>Bacteria</taxon>
        <taxon>Pseudomonadati</taxon>
        <taxon>Pseudomonadota</taxon>
        <taxon>Alphaproteobacteria</taxon>
        <taxon>Hyphomicrobiales</taxon>
        <taxon>Phyllobacteriaceae</taxon>
        <taxon>Mesorhizobium</taxon>
    </lineage>
</organism>
<dbReference type="InterPro" id="IPR041238">
    <property type="entry name" value="Rap1a"/>
</dbReference>
<accession>M5F4A5</accession>
<dbReference type="Proteomes" id="UP000012062">
    <property type="component" value="Unassembled WGS sequence"/>
</dbReference>
<dbReference type="Gene3D" id="1.10.890.40">
    <property type="match status" value="1"/>
</dbReference>
<evidence type="ECO:0000259" key="2">
    <source>
        <dbReference type="Pfam" id="PF18602"/>
    </source>
</evidence>
<evidence type="ECO:0000313" key="3">
    <source>
        <dbReference type="EMBL" id="CCV06706.1"/>
    </source>
</evidence>
<name>M5F4A5_9HYPH</name>
<feature type="signal peptide" evidence="1">
    <location>
        <begin position="1"/>
        <end position="20"/>
    </location>
</feature>
<feature type="chain" id="PRO_5004066653" description="Rap1a immunity protein domain-containing protein" evidence="1">
    <location>
        <begin position="21"/>
        <end position="111"/>
    </location>
</feature>